<keyword evidence="2" id="KW-1185">Reference proteome</keyword>
<name>A0A1L3LPW8_9HYPH</name>
<sequence>MPFRHGLMPPIPRFFRFRAKIDHFQSESCNFFGFSGRKNVKSILSRKNLRAPQFLTFIFA</sequence>
<dbReference type="Proteomes" id="UP000182306">
    <property type="component" value="Chromosome"/>
</dbReference>
<gene>
    <name evidence="1" type="ORF">SAMCFNEI73_Ch2856</name>
</gene>
<dbReference type="STRING" id="194963.SAMCFNEI73_Ch2856"/>
<proteinExistence type="predicted"/>
<accession>A0A1L3LPW8</accession>
<protein>
    <submittedName>
        <fullName evidence="1">Uncharacterized protein</fullName>
    </submittedName>
</protein>
<dbReference type="KEGG" id="same:SAMCFNEI73_Ch2856"/>
<evidence type="ECO:0000313" key="1">
    <source>
        <dbReference type="EMBL" id="APG92129.1"/>
    </source>
</evidence>
<organism evidence="1 2">
    <name type="scientific">Sinorhizobium americanum</name>
    <dbReference type="NCBI Taxonomy" id="194963"/>
    <lineage>
        <taxon>Bacteria</taxon>
        <taxon>Pseudomonadati</taxon>
        <taxon>Pseudomonadota</taxon>
        <taxon>Alphaproteobacteria</taxon>
        <taxon>Hyphomicrobiales</taxon>
        <taxon>Rhizobiaceae</taxon>
        <taxon>Sinorhizobium/Ensifer group</taxon>
        <taxon>Sinorhizobium</taxon>
    </lineage>
</organism>
<evidence type="ECO:0000313" key="2">
    <source>
        <dbReference type="Proteomes" id="UP000182306"/>
    </source>
</evidence>
<dbReference type="EMBL" id="CP013107">
    <property type="protein sequence ID" value="APG92129.1"/>
    <property type="molecule type" value="Genomic_DNA"/>
</dbReference>
<reference evidence="1 2" key="1">
    <citation type="submission" date="2015-10" db="EMBL/GenBank/DDBJ databases">
        <title>Genomic differences between typical nodule nitrogen-fixing rhizobial strains and those coming from bean seeds.</title>
        <authorList>
            <person name="Peralta H."/>
            <person name="Aguilar-Vera A."/>
            <person name="Diaz R."/>
            <person name="Mora Y."/>
            <person name="Martinez-Batallar G."/>
            <person name="Salazar E."/>
            <person name="Vargas-Lagunas C."/>
            <person name="Encarnacion S."/>
            <person name="Girard L."/>
            <person name="Mora J."/>
        </authorList>
    </citation>
    <scope>NUCLEOTIDE SEQUENCE [LARGE SCALE GENOMIC DNA]</scope>
    <source>
        <strain evidence="1 2">CFNEI 73</strain>
    </source>
</reference>
<dbReference type="AlphaFoldDB" id="A0A1L3LPW8"/>